<gene>
    <name evidence="2" type="ORF">A0J61_03656</name>
</gene>
<protein>
    <submittedName>
        <fullName evidence="2">Uncharacterized protein</fullName>
    </submittedName>
</protein>
<evidence type="ECO:0000313" key="2">
    <source>
        <dbReference type="EMBL" id="OBZ88297.1"/>
    </source>
</evidence>
<dbReference type="EMBL" id="LUGH01000161">
    <property type="protein sequence ID" value="OBZ88297.1"/>
    <property type="molecule type" value="Genomic_DNA"/>
</dbReference>
<proteinExistence type="predicted"/>
<dbReference type="Proteomes" id="UP000093000">
    <property type="component" value="Unassembled WGS sequence"/>
</dbReference>
<name>A0A1C7NGS3_9FUNG</name>
<evidence type="ECO:0000256" key="1">
    <source>
        <dbReference type="SAM" id="MobiDB-lite"/>
    </source>
</evidence>
<accession>A0A1C7NGS3</accession>
<keyword evidence="3" id="KW-1185">Reference proteome</keyword>
<feature type="compositionally biased region" description="Basic and acidic residues" evidence="1">
    <location>
        <begin position="102"/>
        <end position="119"/>
    </location>
</feature>
<dbReference type="AlphaFoldDB" id="A0A1C7NGS3"/>
<organism evidence="2 3">
    <name type="scientific">Choanephora cucurbitarum</name>
    <dbReference type="NCBI Taxonomy" id="101091"/>
    <lineage>
        <taxon>Eukaryota</taxon>
        <taxon>Fungi</taxon>
        <taxon>Fungi incertae sedis</taxon>
        <taxon>Mucoromycota</taxon>
        <taxon>Mucoromycotina</taxon>
        <taxon>Mucoromycetes</taxon>
        <taxon>Mucorales</taxon>
        <taxon>Mucorineae</taxon>
        <taxon>Choanephoraceae</taxon>
        <taxon>Choanephoroideae</taxon>
        <taxon>Choanephora</taxon>
    </lineage>
</organism>
<evidence type="ECO:0000313" key="3">
    <source>
        <dbReference type="Proteomes" id="UP000093000"/>
    </source>
</evidence>
<dbReference type="InParanoid" id="A0A1C7NGS3"/>
<comment type="caution">
    <text evidence="2">The sequence shown here is derived from an EMBL/GenBank/DDBJ whole genome shotgun (WGS) entry which is preliminary data.</text>
</comment>
<reference evidence="2 3" key="1">
    <citation type="submission" date="2016-03" db="EMBL/GenBank/DDBJ databases">
        <title>Choanephora cucurbitarum.</title>
        <authorList>
            <person name="Min B."/>
            <person name="Park H."/>
            <person name="Park J.-H."/>
            <person name="Shin H.-D."/>
            <person name="Choi I.-G."/>
        </authorList>
    </citation>
    <scope>NUCLEOTIDE SEQUENCE [LARGE SCALE GENOMIC DNA]</scope>
    <source>
        <strain evidence="2 3">KUS-F28377</strain>
    </source>
</reference>
<sequence>MKLILKQIQLLLKKPVEERKRESHQLKLQTTVFPIIVETTKLMSTYYNQPEKNQESKDTVYLPPIQQQLQSVQSPLPPTPQPQLHMSAGLDAGQKRTVPWLEDSREAKSPKTNEKQGNR</sequence>
<feature type="region of interest" description="Disordered" evidence="1">
    <location>
        <begin position="70"/>
        <end position="119"/>
    </location>
</feature>